<name>J1AQE9_9EURY</name>
<dbReference type="OrthoDB" id="132297at2157"/>
<evidence type="ECO:0000313" key="1">
    <source>
        <dbReference type="EMBL" id="EJG07193.1"/>
    </source>
</evidence>
<keyword evidence="2" id="KW-1185">Reference proteome</keyword>
<dbReference type="InterPro" id="IPR002774">
    <property type="entry name" value="Flagellin_arc-type"/>
</dbReference>
<dbReference type="HOGENOM" id="CLU_131313_0_0_2"/>
<proteinExistence type="predicted"/>
<dbReference type="Proteomes" id="UP000005095">
    <property type="component" value="Chromosome"/>
</dbReference>
<dbReference type="EMBL" id="CM001555">
    <property type="protein sequence ID" value="EJG07193.1"/>
    <property type="molecule type" value="Genomic_DNA"/>
</dbReference>
<organism evidence="1 2">
    <name type="scientific">Methanofollis liminatans DSM 4140</name>
    <dbReference type="NCBI Taxonomy" id="28892"/>
    <lineage>
        <taxon>Archaea</taxon>
        <taxon>Methanobacteriati</taxon>
        <taxon>Methanobacteriota</taxon>
        <taxon>Stenosarchaea group</taxon>
        <taxon>Methanomicrobia</taxon>
        <taxon>Methanomicrobiales</taxon>
        <taxon>Methanomicrobiaceae</taxon>
        <taxon>Methanofollis</taxon>
    </lineage>
</organism>
<dbReference type="Pfam" id="PF01917">
    <property type="entry name" value="Flagellin_arch-type"/>
    <property type="match status" value="1"/>
</dbReference>
<sequence>MSAGSLIASAVAIIMIVVAAYAVIGGTLVTAEVVADAQSDQVRQQEARLHTAIAIVGHTIDAGASTLYLDVENTGSETILAFDEMAVFTLAGGSAPVYHAYEDGGGSGTWSWLSIEPDTVHPHALDPGEVMNLSVRYDGGAPEWAQVTTPNGVYDSAYL</sequence>
<dbReference type="AlphaFoldDB" id="J1AQE9"/>
<protein>
    <recommendedName>
        <fullName evidence="3">Flagellin</fullName>
    </recommendedName>
</protein>
<evidence type="ECO:0000313" key="2">
    <source>
        <dbReference type="Proteomes" id="UP000005095"/>
    </source>
</evidence>
<dbReference type="GO" id="GO:0005198">
    <property type="term" value="F:structural molecule activity"/>
    <property type="evidence" value="ECO:0007669"/>
    <property type="project" value="InterPro"/>
</dbReference>
<dbReference type="RefSeq" id="WP_004038885.1">
    <property type="nucleotide sequence ID" value="NZ_CM001555.1"/>
</dbReference>
<reference evidence="1 2" key="1">
    <citation type="submission" date="2011-08" db="EMBL/GenBank/DDBJ databases">
        <title>The complete genome of Methanofollis liminatans DSM 4140.</title>
        <authorList>
            <consortium name="US DOE Joint Genome Institute (JGI-PGF)"/>
            <person name="Lucas S."/>
            <person name="Han J."/>
            <person name="Lapidus A."/>
            <person name="Bruce D."/>
            <person name="Goodwin L."/>
            <person name="Pitluck S."/>
            <person name="Peters L."/>
            <person name="Kyrpides N."/>
            <person name="Mavromatis K."/>
            <person name="Ivanova N."/>
            <person name="Mikhailova N."/>
            <person name="Lu M."/>
            <person name="Detter J.C."/>
            <person name="Tapia R."/>
            <person name="Han C."/>
            <person name="Land M."/>
            <person name="Hauser L."/>
            <person name="Markowitz V."/>
            <person name="Cheng J.-F."/>
            <person name="Hugenholtz P."/>
            <person name="Woyke T."/>
            <person name="Wu D."/>
            <person name="Spring S."/>
            <person name="Schuler E."/>
            <person name="Brambilla E."/>
            <person name="Klenk H.-P."/>
            <person name="Eisen J.A."/>
        </authorList>
    </citation>
    <scope>NUCLEOTIDE SEQUENCE [LARGE SCALE GENOMIC DNA]</scope>
    <source>
        <strain evidence="1 2">DSM 4140</strain>
    </source>
</reference>
<dbReference type="GO" id="GO:0097588">
    <property type="term" value="P:archaeal or bacterial-type flagellum-dependent cell motility"/>
    <property type="evidence" value="ECO:0007669"/>
    <property type="project" value="InterPro"/>
</dbReference>
<dbReference type="STRING" id="28892.Metli_1237"/>
<accession>J1AQE9</accession>
<gene>
    <name evidence="1" type="ORF">Metli_1237</name>
</gene>
<evidence type="ECO:0008006" key="3">
    <source>
        <dbReference type="Google" id="ProtNLM"/>
    </source>
</evidence>